<dbReference type="InterPro" id="IPR016181">
    <property type="entry name" value="Acyl_CoA_acyltransferase"/>
</dbReference>
<keyword evidence="3" id="KW-1185">Reference proteome</keyword>
<dbReference type="Proteomes" id="UP001589776">
    <property type="component" value="Unassembled WGS sequence"/>
</dbReference>
<organism evidence="2 3">
    <name type="scientific">Paenibacillus chartarius</name>
    <dbReference type="NCBI Taxonomy" id="747481"/>
    <lineage>
        <taxon>Bacteria</taxon>
        <taxon>Bacillati</taxon>
        <taxon>Bacillota</taxon>
        <taxon>Bacilli</taxon>
        <taxon>Bacillales</taxon>
        <taxon>Paenibacillaceae</taxon>
        <taxon>Paenibacillus</taxon>
    </lineage>
</organism>
<dbReference type="SUPFAM" id="SSF55729">
    <property type="entry name" value="Acyl-CoA N-acyltransferases (Nat)"/>
    <property type="match status" value="1"/>
</dbReference>
<feature type="domain" description="N-acetyltransferase" evidence="1">
    <location>
        <begin position="1"/>
        <end position="136"/>
    </location>
</feature>
<accession>A0ABV6DQL8</accession>
<dbReference type="CDD" id="cd04301">
    <property type="entry name" value="NAT_SF"/>
    <property type="match status" value="1"/>
</dbReference>
<proteinExistence type="predicted"/>
<dbReference type="InterPro" id="IPR000182">
    <property type="entry name" value="GNAT_dom"/>
</dbReference>
<dbReference type="EMBL" id="JBHLWN010000077">
    <property type="protein sequence ID" value="MFC0214942.1"/>
    <property type="molecule type" value="Genomic_DNA"/>
</dbReference>
<evidence type="ECO:0000313" key="3">
    <source>
        <dbReference type="Proteomes" id="UP001589776"/>
    </source>
</evidence>
<protein>
    <submittedName>
        <fullName evidence="2">GNAT family N-acetyltransferase</fullName>
    </submittedName>
</protein>
<dbReference type="RefSeq" id="WP_377472367.1">
    <property type="nucleotide sequence ID" value="NZ_JBHLWN010000077.1"/>
</dbReference>
<evidence type="ECO:0000259" key="1">
    <source>
        <dbReference type="PROSITE" id="PS51186"/>
    </source>
</evidence>
<evidence type="ECO:0000313" key="2">
    <source>
        <dbReference type="EMBL" id="MFC0214942.1"/>
    </source>
</evidence>
<dbReference type="Gene3D" id="3.40.630.30">
    <property type="match status" value="1"/>
</dbReference>
<dbReference type="Pfam" id="PF00583">
    <property type="entry name" value="Acetyltransf_1"/>
    <property type="match status" value="1"/>
</dbReference>
<dbReference type="PROSITE" id="PS51186">
    <property type="entry name" value="GNAT"/>
    <property type="match status" value="1"/>
</dbReference>
<gene>
    <name evidence="2" type="ORF">ACFFK0_21260</name>
</gene>
<reference evidence="2 3" key="1">
    <citation type="submission" date="2024-09" db="EMBL/GenBank/DDBJ databases">
        <authorList>
            <person name="Sun Q."/>
            <person name="Mori K."/>
        </authorList>
    </citation>
    <scope>NUCLEOTIDE SEQUENCE [LARGE SCALE GENOMIC DNA]</scope>
    <source>
        <strain evidence="2 3">CCM 7759</strain>
    </source>
</reference>
<name>A0ABV6DQL8_9BACL</name>
<comment type="caution">
    <text evidence="2">The sequence shown here is derived from an EMBL/GenBank/DDBJ whole genome shotgun (WGS) entry which is preliminary data.</text>
</comment>
<sequence>MEEIRIIPKEQAWQLRHEVMWPDKELDYVKLADDEEGTHYGLMEEERLISVVSLFVQGTEAQFRKFATAVPYQNKGYGSMLLSYALGIAQAAGVKRIFCNARRDKAPFYEKFGLTATEQTFTKGGIDYVVMERFFD</sequence>